<dbReference type="Proteomes" id="UP000190648">
    <property type="component" value="Unassembled WGS sequence"/>
</dbReference>
<dbReference type="EMBL" id="LSYS01003385">
    <property type="protein sequence ID" value="OPJ83196.1"/>
    <property type="molecule type" value="Genomic_DNA"/>
</dbReference>
<organism evidence="2 3">
    <name type="scientific">Patagioenas fasciata monilis</name>
    <dbReference type="NCBI Taxonomy" id="372326"/>
    <lineage>
        <taxon>Eukaryota</taxon>
        <taxon>Metazoa</taxon>
        <taxon>Chordata</taxon>
        <taxon>Craniata</taxon>
        <taxon>Vertebrata</taxon>
        <taxon>Euteleostomi</taxon>
        <taxon>Archelosauria</taxon>
        <taxon>Archosauria</taxon>
        <taxon>Dinosauria</taxon>
        <taxon>Saurischia</taxon>
        <taxon>Theropoda</taxon>
        <taxon>Coelurosauria</taxon>
        <taxon>Aves</taxon>
        <taxon>Neognathae</taxon>
        <taxon>Neoaves</taxon>
        <taxon>Columbimorphae</taxon>
        <taxon>Columbiformes</taxon>
        <taxon>Columbidae</taxon>
        <taxon>Patagioenas</taxon>
    </lineage>
</organism>
<feature type="region of interest" description="Disordered" evidence="1">
    <location>
        <begin position="60"/>
        <end position="89"/>
    </location>
</feature>
<comment type="caution">
    <text evidence="2">The sequence shown here is derived from an EMBL/GenBank/DDBJ whole genome shotgun (WGS) entry which is preliminary data.</text>
</comment>
<evidence type="ECO:0000313" key="3">
    <source>
        <dbReference type="Proteomes" id="UP000190648"/>
    </source>
</evidence>
<reference evidence="2 3" key="1">
    <citation type="submission" date="2016-02" db="EMBL/GenBank/DDBJ databases">
        <title>Band-tailed pigeon sequencing and assembly.</title>
        <authorList>
            <person name="Soares A.E."/>
            <person name="Novak B.J."/>
            <person name="Rice E.S."/>
            <person name="O'Connell B."/>
            <person name="Chang D."/>
            <person name="Weber S."/>
            <person name="Shapiro B."/>
        </authorList>
    </citation>
    <scope>NUCLEOTIDE SEQUENCE [LARGE SCALE GENOMIC DNA]</scope>
    <source>
        <strain evidence="2">BTP2013</strain>
        <tissue evidence="2">Blood</tissue>
    </source>
</reference>
<name>A0A1V4KFF7_PATFA</name>
<evidence type="ECO:0000313" key="2">
    <source>
        <dbReference type="EMBL" id="OPJ83196.1"/>
    </source>
</evidence>
<keyword evidence="3" id="KW-1185">Reference proteome</keyword>
<dbReference type="AlphaFoldDB" id="A0A1V4KFF7"/>
<gene>
    <name evidence="2" type="ORF">AV530_010586</name>
</gene>
<evidence type="ECO:0000256" key="1">
    <source>
        <dbReference type="SAM" id="MobiDB-lite"/>
    </source>
</evidence>
<protein>
    <submittedName>
        <fullName evidence="2">Uncharacterized protein</fullName>
    </submittedName>
</protein>
<proteinExistence type="predicted"/>
<sequence>MKWCVSTRGNCSWKALGDIVDFVEQHCAVSERRGGHYLPSVRPLGFSSIITHWAGASINDRSPHTVESQAPKRTTKAMGSQLKYCKNEE</sequence>
<accession>A0A1V4KFF7</accession>